<keyword evidence="3" id="KW-1185">Reference proteome</keyword>
<keyword evidence="1" id="KW-0812">Transmembrane</keyword>
<protein>
    <recommendedName>
        <fullName evidence="4">Membrane transporter protein</fullName>
    </recommendedName>
</protein>
<feature type="transmembrane region" description="Helical" evidence="1">
    <location>
        <begin position="7"/>
        <end position="33"/>
    </location>
</feature>
<reference evidence="2 3" key="1">
    <citation type="submission" date="2018-02" db="EMBL/GenBank/DDBJ databases">
        <title>Five New Genomes of Indian Photorhabdus Isolates TSA.</title>
        <authorList>
            <person name="Dubay B."/>
            <person name="Somvanshi V.S."/>
        </authorList>
    </citation>
    <scope>NUCLEOTIDE SEQUENCE [LARGE SCALE GENOMIC DNA]</scope>
    <source>
        <strain evidence="2 3">H1</strain>
    </source>
</reference>
<keyword evidence="1" id="KW-0472">Membrane</keyword>
<evidence type="ECO:0000256" key="1">
    <source>
        <dbReference type="SAM" id="Phobius"/>
    </source>
</evidence>
<dbReference type="EMBL" id="PUWT01000005">
    <property type="protein sequence ID" value="PQQ29127.1"/>
    <property type="molecule type" value="Genomic_DNA"/>
</dbReference>
<accession>A0A2S8Q877</accession>
<feature type="transmembrane region" description="Helical" evidence="1">
    <location>
        <begin position="194"/>
        <end position="213"/>
    </location>
</feature>
<feature type="transmembrane region" description="Helical" evidence="1">
    <location>
        <begin position="169"/>
        <end position="187"/>
    </location>
</feature>
<comment type="caution">
    <text evidence="2">The sequence shown here is derived from an EMBL/GenBank/DDBJ whole genome shotgun (WGS) entry which is preliminary data.</text>
</comment>
<sequence>MNILEPNLLIFILVTCAIFQSLVGVGLIMIGVPTLILMGFSFPEAHSLCLPGSLLINSFQVFEKRKKFNKMDFSFYLVMSIIFIISLIILNYMFNFRFNKTIAGIVLIFTGIFGLNASLRERVLFFIRDNAKGTSFLIGIIHALSSLGGSLLALSGSANYSTSDNVRKFIAGGYLILGCIQFVFFYINSIGVNTLLYSFISVPVYFITSRFLSPYVNGDKLKIFIFLLILVYGFLIL</sequence>
<proteinExistence type="predicted"/>
<evidence type="ECO:0008006" key="4">
    <source>
        <dbReference type="Google" id="ProtNLM"/>
    </source>
</evidence>
<feature type="transmembrane region" description="Helical" evidence="1">
    <location>
        <begin position="74"/>
        <end position="94"/>
    </location>
</feature>
<evidence type="ECO:0000313" key="2">
    <source>
        <dbReference type="EMBL" id="PQQ29127.1"/>
    </source>
</evidence>
<dbReference type="Proteomes" id="UP000239550">
    <property type="component" value="Unassembled WGS sequence"/>
</dbReference>
<gene>
    <name evidence="2" type="ORF">C6H66_02270</name>
</gene>
<feature type="transmembrane region" description="Helical" evidence="1">
    <location>
        <begin position="100"/>
        <end position="119"/>
    </location>
</feature>
<dbReference type="AlphaFoldDB" id="A0A2S8Q877"/>
<dbReference type="RefSeq" id="WP_105394690.1">
    <property type="nucleotide sequence ID" value="NZ_CAWNTA010000116.1"/>
</dbReference>
<name>A0A2S8Q877_9GAMM</name>
<feature type="transmembrane region" description="Helical" evidence="1">
    <location>
        <begin position="131"/>
        <end position="154"/>
    </location>
</feature>
<feature type="transmembrane region" description="Helical" evidence="1">
    <location>
        <begin position="219"/>
        <end position="236"/>
    </location>
</feature>
<evidence type="ECO:0000313" key="3">
    <source>
        <dbReference type="Proteomes" id="UP000239550"/>
    </source>
</evidence>
<organism evidence="2 3">
    <name type="scientific">Photorhabdus hindustanensis</name>
    <dbReference type="NCBI Taxonomy" id="2918802"/>
    <lineage>
        <taxon>Bacteria</taxon>
        <taxon>Pseudomonadati</taxon>
        <taxon>Pseudomonadota</taxon>
        <taxon>Gammaproteobacteria</taxon>
        <taxon>Enterobacterales</taxon>
        <taxon>Morganellaceae</taxon>
        <taxon>Photorhabdus</taxon>
    </lineage>
</organism>
<keyword evidence="1" id="KW-1133">Transmembrane helix</keyword>